<evidence type="ECO:0000313" key="3">
    <source>
        <dbReference type="EMBL" id="PMN92670.1"/>
    </source>
</evidence>
<dbReference type="InterPro" id="IPR007111">
    <property type="entry name" value="NACHT_NTPase"/>
</dbReference>
<dbReference type="Gene3D" id="2.160.20.80">
    <property type="entry name" value="E3 ubiquitin-protein ligase SopA"/>
    <property type="match status" value="1"/>
</dbReference>
<feature type="domain" description="NACHT-associated inactive Restriction Endonuclease 2" evidence="2">
    <location>
        <begin position="8"/>
        <end position="132"/>
    </location>
</feature>
<dbReference type="InterPro" id="IPR027417">
    <property type="entry name" value="P-loop_NTPase"/>
</dbReference>
<dbReference type="SUPFAM" id="SSF141571">
    <property type="entry name" value="Pentapeptide repeat-like"/>
    <property type="match status" value="1"/>
</dbReference>
<feature type="domain" description="NACHT" evidence="1">
    <location>
        <begin position="158"/>
        <end position="284"/>
    </location>
</feature>
<reference evidence="4" key="1">
    <citation type="submission" date="2016-07" db="EMBL/GenBank/DDBJ databases">
        <title>Nontailed viruses are major unrecognized killers of bacteria in the ocean.</title>
        <authorList>
            <person name="Kauffman K."/>
            <person name="Hussain F."/>
            <person name="Yang J."/>
            <person name="Arevalo P."/>
            <person name="Brown J."/>
            <person name="Cutler M."/>
            <person name="Kelly L."/>
            <person name="Polz M.F."/>
        </authorList>
    </citation>
    <scope>NUCLEOTIDE SEQUENCE [LARGE SCALE GENOMIC DNA]</scope>
    <source>
        <strain evidence="4">10N.261.45.A10</strain>
    </source>
</reference>
<dbReference type="RefSeq" id="WP_102390749.1">
    <property type="nucleotide sequence ID" value="NZ_MDAL01000017.1"/>
</dbReference>
<evidence type="ECO:0000313" key="4">
    <source>
        <dbReference type="Proteomes" id="UP000235387"/>
    </source>
</evidence>
<proteinExistence type="predicted"/>
<sequence>MEFCASQIIERYRMYGFEYKKAYSNSSYLTFTFSAGYFHNAEVVKIANNNEDKTQIEKKIKSLTELGISVKTTEYSTLNDIEEGLFEGFFDVISWRKRIESEYTEYVNSAMLAYPDKVEDLSYHYINAPYTIVNSISEPQPRIIDDIISRLNDDSAQLMLIEAPAGFGKTCTSYELINSLIADKSNPIPFFTEFSRDRQARIFSHVFVREVDRAFSQVKSDIVEYELKNGRIVMVLDGFDELLSDTQQSESIEDYENAEPMLETISELLQGKSKIVITSRKSAMFDGATFSEWVERFNDQFNFVRYRIERPDVGDWLGLERQRKIENMGLNLKEASNPVLLSYLRFVRDEKFRELCDSPDELVSRYFNSMLEREQERQNLHLTPDEQTTLLTMLAEDMCERNYTSESKDKLIEFFKSGKCASVLENARRGYKPSERPSIDSLSNTLSNHAFFDRSNQGEGRIEFVNEFVFGNFIAESVLKCEDEWMASDERFVEPAILSYLPRHQNEREKLWHSLSAMNEFLSASDRFKYELNMLNEIASGNYDQCSIMSLNIQNYKLFEKTSVTEVSFSDCVFSNIEFVAGNMKDVTFINCKFYGCSIGGEISSAESFVFLNCIDNNGFINDVDECGSQEDIDSLDQLTRLILERYWRVGSAQIDRLHIPMASIYKSCQQNGYTKRQITLEIKRMKAREILEDATDGEYIAINRDSIVTIKEMLGRV</sequence>
<organism evidence="3 4">
    <name type="scientific">Enterovibrio norvegicus</name>
    <dbReference type="NCBI Taxonomy" id="188144"/>
    <lineage>
        <taxon>Bacteria</taxon>
        <taxon>Pseudomonadati</taxon>
        <taxon>Pseudomonadota</taxon>
        <taxon>Gammaproteobacteria</taxon>
        <taxon>Vibrionales</taxon>
        <taxon>Vibrionaceae</taxon>
        <taxon>Enterovibrio</taxon>
    </lineage>
</organism>
<dbReference type="Pfam" id="PF05729">
    <property type="entry name" value="NACHT"/>
    <property type="match status" value="1"/>
</dbReference>
<dbReference type="EMBL" id="MDAL01000017">
    <property type="protein sequence ID" value="PMN92670.1"/>
    <property type="molecule type" value="Genomic_DNA"/>
</dbReference>
<comment type="caution">
    <text evidence="3">The sequence shown here is derived from an EMBL/GenBank/DDBJ whole genome shotgun (WGS) entry which is preliminary data.</text>
</comment>
<dbReference type="InterPro" id="IPR055007">
    <property type="entry name" value="NA-iREase2_dom"/>
</dbReference>
<gene>
    <name evidence="3" type="ORF">BCT23_14420</name>
</gene>
<evidence type="ECO:0000259" key="2">
    <source>
        <dbReference type="Pfam" id="PF22723"/>
    </source>
</evidence>
<dbReference type="Proteomes" id="UP000235387">
    <property type="component" value="Unassembled WGS sequence"/>
</dbReference>
<accession>A0A2N7LBM3</accession>
<protein>
    <submittedName>
        <fullName evidence="3">Uncharacterized protein</fullName>
    </submittedName>
</protein>
<dbReference type="AlphaFoldDB" id="A0A2N7LBM3"/>
<evidence type="ECO:0000259" key="1">
    <source>
        <dbReference type="Pfam" id="PF05729"/>
    </source>
</evidence>
<dbReference type="Gene3D" id="3.40.50.300">
    <property type="entry name" value="P-loop containing nucleotide triphosphate hydrolases"/>
    <property type="match status" value="1"/>
</dbReference>
<dbReference type="SUPFAM" id="SSF52540">
    <property type="entry name" value="P-loop containing nucleoside triphosphate hydrolases"/>
    <property type="match status" value="1"/>
</dbReference>
<dbReference type="Pfam" id="PF22723">
    <property type="entry name" value="NA-iREase2"/>
    <property type="match status" value="1"/>
</dbReference>
<name>A0A2N7LBM3_9GAMM</name>